<dbReference type="PANTHER" id="PTHR35585:SF1">
    <property type="entry name" value="HHE DOMAIN PROTEIN (AFU_ORTHOLOGUE AFUA_4G00730)"/>
    <property type="match status" value="1"/>
</dbReference>
<dbReference type="RefSeq" id="XP_004365151.1">
    <property type="nucleotide sequence ID" value="XM_004365094.2"/>
</dbReference>
<organism evidence="3 4">
    <name type="scientific">Capsaspora owczarzaki (strain ATCC 30864)</name>
    <dbReference type="NCBI Taxonomy" id="595528"/>
    <lineage>
        <taxon>Eukaryota</taxon>
        <taxon>Filasterea</taxon>
        <taxon>Capsaspora</taxon>
    </lineage>
</organism>
<dbReference type="EMBL" id="KE346360">
    <property type="protein sequence ID" value="KJE88673.1"/>
    <property type="molecule type" value="Genomic_DNA"/>
</dbReference>
<sequence length="305" mass="34342">MDQKPEPTPTSQYPAPDAQPASIPQPPMQPQQYAQAPTQPYTQAPPQPYTQAPPYVGPPSYPSSPVVQQQGQYYPQYQQPHQYPTHTALRPYTNTGDGLQLLLWDHAQLRAFADQYHAASSQGERNTALTDFMRHLTIHESAEEQYLYPLIRTKIPGAEILLDRTVLEDSLCKQLLEFLEAHISNMYISSAQYTDASDKNKPGALQPHERERIFNESAEKLLTLTLEHLRSEEDRVIRPLEQLLKPQERSTLETNLLWAKKLAPTHTHSWTAASKGHSRAARVLNPVAGVVDRVSDALNIGTRGT</sequence>
<keyword evidence="4" id="KW-1185">Reference proteome</keyword>
<evidence type="ECO:0000259" key="2">
    <source>
        <dbReference type="Pfam" id="PF01814"/>
    </source>
</evidence>
<name>A0A0D2WIA2_CAPO3</name>
<dbReference type="AlphaFoldDB" id="A0A0D2WIA2"/>
<dbReference type="InParanoid" id="A0A0D2WIA2"/>
<dbReference type="OrthoDB" id="537816at2759"/>
<feature type="region of interest" description="Disordered" evidence="1">
    <location>
        <begin position="1"/>
        <end position="67"/>
    </location>
</feature>
<dbReference type="Proteomes" id="UP000008743">
    <property type="component" value="Unassembled WGS sequence"/>
</dbReference>
<dbReference type="Pfam" id="PF01814">
    <property type="entry name" value="Hemerythrin"/>
    <property type="match status" value="1"/>
</dbReference>
<evidence type="ECO:0000313" key="4">
    <source>
        <dbReference type="Proteomes" id="UP000008743"/>
    </source>
</evidence>
<dbReference type="PANTHER" id="PTHR35585">
    <property type="entry name" value="HHE DOMAIN PROTEIN (AFU_ORTHOLOGUE AFUA_4G00730)"/>
    <property type="match status" value="1"/>
</dbReference>
<feature type="compositionally biased region" description="Low complexity" evidence="1">
    <location>
        <begin position="30"/>
        <end position="42"/>
    </location>
</feature>
<reference evidence="4" key="1">
    <citation type="submission" date="2011-02" db="EMBL/GenBank/DDBJ databases">
        <title>The Genome Sequence of Capsaspora owczarzaki ATCC 30864.</title>
        <authorList>
            <person name="Russ C."/>
            <person name="Cuomo C."/>
            <person name="Burger G."/>
            <person name="Gray M.W."/>
            <person name="Holland P.W.H."/>
            <person name="King N."/>
            <person name="Lang F.B.F."/>
            <person name="Roger A.J."/>
            <person name="Ruiz-Trillo I."/>
            <person name="Young S.K."/>
            <person name="Zeng Q."/>
            <person name="Gargeya S."/>
            <person name="Alvarado L."/>
            <person name="Berlin A."/>
            <person name="Chapman S.B."/>
            <person name="Chen Z."/>
            <person name="Freedman E."/>
            <person name="Gellesch M."/>
            <person name="Goldberg J."/>
            <person name="Griggs A."/>
            <person name="Gujja S."/>
            <person name="Heilman E."/>
            <person name="Heiman D."/>
            <person name="Howarth C."/>
            <person name="Mehta T."/>
            <person name="Neiman D."/>
            <person name="Pearson M."/>
            <person name="Roberts A."/>
            <person name="Saif S."/>
            <person name="Shea T."/>
            <person name="Shenoy N."/>
            <person name="Sisk P."/>
            <person name="Stolte C."/>
            <person name="Sykes S."/>
            <person name="White J."/>
            <person name="Yandava C."/>
            <person name="Haas B."/>
            <person name="Nusbaum C."/>
            <person name="Birren B."/>
        </authorList>
    </citation>
    <scope>NUCLEOTIDE SEQUENCE</scope>
    <source>
        <strain evidence="4">ATCC 30864</strain>
    </source>
</reference>
<gene>
    <name evidence="3" type="ORF">CAOG_000280</name>
</gene>
<dbReference type="PhylomeDB" id="A0A0D2WIA2"/>
<dbReference type="InterPro" id="IPR012312">
    <property type="entry name" value="Hemerythrin-like"/>
</dbReference>
<dbReference type="Gene3D" id="1.20.120.520">
    <property type="entry name" value="nmb1532 protein domain like"/>
    <property type="match status" value="1"/>
</dbReference>
<evidence type="ECO:0000256" key="1">
    <source>
        <dbReference type="SAM" id="MobiDB-lite"/>
    </source>
</evidence>
<feature type="domain" description="Hemerythrin-like" evidence="2">
    <location>
        <begin position="99"/>
        <end position="236"/>
    </location>
</feature>
<protein>
    <recommendedName>
        <fullName evidence="2">Hemerythrin-like domain-containing protein</fullName>
    </recommendedName>
</protein>
<accession>A0A0D2WIA2</accession>
<evidence type="ECO:0000313" key="3">
    <source>
        <dbReference type="EMBL" id="KJE88673.1"/>
    </source>
</evidence>
<proteinExistence type="predicted"/>